<gene>
    <name evidence="4" type="ORF">TEOVI_000008000</name>
</gene>
<dbReference type="PROSITE" id="PS50192">
    <property type="entry name" value="T_SNARE"/>
    <property type="match status" value="1"/>
</dbReference>
<evidence type="ECO:0000256" key="1">
    <source>
        <dbReference type="ARBA" id="ARBA00009063"/>
    </source>
</evidence>
<dbReference type="VEuPathDB" id="TriTrypDB:TEOVI_000008000"/>
<dbReference type="AlphaFoldDB" id="A0A1G4HYH4"/>
<dbReference type="SUPFAM" id="SSF47661">
    <property type="entry name" value="t-snare proteins"/>
    <property type="match status" value="1"/>
</dbReference>
<dbReference type="GO" id="GO:0006906">
    <property type="term" value="P:vesicle fusion"/>
    <property type="evidence" value="ECO:0007669"/>
    <property type="project" value="TreeGrafter"/>
</dbReference>
<dbReference type="GO" id="GO:0006886">
    <property type="term" value="P:intracellular protein transport"/>
    <property type="evidence" value="ECO:0007669"/>
    <property type="project" value="TreeGrafter"/>
</dbReference>
<dbReference type="Proteomes" id="UP000195570">
    <property type="component" value="Unassembled WGS sequence"/>
</dbReference>
<dbReference type="CDD" id="cd15845">
    <property type="entry name" value="SNARE_syntaxin16"/>
    <property type="match status" value="1"/>
</dbReference>
<dbReference type="InterPro" id="IPR010989">
    <property type="entry name" value="SNARE"/>
</dbReference>
<keyword evidence="2" id="KW-0812">Transmembrane</keyword>
<organism evidence="4 5">
    <name type="scientific">Trypanosoma equiperdum</name>
    <dbReference type="NCBI Taxonomy" id="5694"/>
    <lineage>
        <taxon>Eukaryota</taxon>
        <taxon>Discoba</taxon>
        <taxon>Euglenozoa</taxon>
        <taxon>Kinetoplastea</taxon>
        <taxon>Metakinetoplastina</taxon>
        <taxon>Trypanosomatida</taxon>
        <taxon>Trypanosomatidae</taxon>
        <taxon>Trypanosoma</taxon>
    </lineage>
</organism>
<evidence type="ECO:0000313" key="4">
    <source>
        <dbReference type="EMBL" id="SCU64348.1"/>
    </source>
</evidence>
<dbReference type="PANTHER" id="PTHR19957">
    <property type="entry name" value="SYNTAXIN"/>
    <property type="match status" value="1"/>
</dbReference>
<dbReference type="GO" id="GO:0005484">
    <property type="term" value="F:SNAP receptor activity"/>
    <property type="evidence" value="ECO:0007669"/>
    <property type="project" value="TreeGrafter"/>
</dbReference>
<feature type="domain" description="T-SNARE coiled-coil homology" evidence="3">
    <location>
        <begin position="209"/>
        <end position="271"/>
    </location>
</feature>
<feature type="transmembrane region" description="Helical" evidence="2">
    <location>
        <begin position="279"/>
        <end position="300"/>
    </location>
</feature>
<dbReference type="RefSeq" id="XP_067076128.1">
    <property type="nucleotide sequence ID" value="XM_067220027.1"/>
</dbReference>
<dbReference type="FunFam" id="1.20.5.110:FF:000081">
    <property type="entry name" value="Syntaxin 16"/>
    <property type="match status" value="1"/>
</dbReference>
<comment type="similarity">
    <text evidence="1">Belongs to the syntaxin family.</text>
</comment>
<dbReference type="PANTHER" id="PTHR19957:SF402">
    <property type="entry name" value="PUTATIVE-RELATED"/>
    <property type="match status" value="1"/>
</dbReference>
<name>A0A1G4HYH4_TRYEQ</name>
<sequence length="305" mass="35982">MATRDRTTEFLQYRSAKTRQTDSQGLLQEDRGASTFSTFVAPLWMQKMDEVRELQRKIRKHMESLEKLWRNNLKIEFSSSRDEGREEMDIERLRVSIDNLFKQSEKVVNELEVAYMRELPDEGTDAELSILRNVKMCLVNELSNIGKLYRESERRYVMDLKKQQSVAKRWGNSERQRVIEQELETDAVMNRCLQKGMSQEQVEAMLLNQQLADERVKEFEHIYTSIKSMHEMFSDMKTLVIEQGAVLDRIDYNMSITHERVQSGRAELEKAAEYQEAGLFKTCFLFLVVTIFVLLFILLFQKMLS</sequence>
<dbReference type="Gene3D" id="1.20.58.70">
    <property type="match status" value="1"/>
</dbReference>
<dbReference type="Pfam" id="PF05739">
    <property type="entry name" value="SNARE"/>
    <property type="match status" value="1"/>
</dbReference>
<dbReference type="InterPro" id="IPR000727">
    <property type="entry name" value="T_SNARE_dom"/>
</dbReference>
<comment type="caution">
    <text evidence="4">The sequence shown here is derived from an EMBL/GenBank/DDBJ whole genome shotgun (WGS) entry which is preliminary data.</text>
</comment>
<keyword evidence="2" id="KW-0472">Membrane</keyword>
<dbReference type="SMART" id="SM00397">
    <property type="entry name" value="t_SNARE"/>
    <property type="match status" value="1"/>
</dbReference>
<dbReference type="Gene3D" id="1.20.5.110">
    <property type="match status" value="1"/>
</dbReference>
<evidence type="ECO:0000259" key="3">
    <source>
        <dbReference type="PROSITE" id="PS50192"/>
    </source>
</evidence>
<dbReference type="GO" id="GO:0048278">
    <property type="term" value="P:vesicle docking"/>
    <property type="evidence" value="ECO:0007669"/>
    <property type="project" value="TreeGrafter"/>
</dbReference>
<accession>A0A1G4HYH4</accession>
<dbReference type="EMBL" id="CZPT02000044">
    <property type="protein sequence ID" value="SCU64348.1"/>
    <property type="molecule type" value="Genomic_DNA"/>
</dbReference>
<keyword evidence="5" id="KW-1185">Reference proteome</keyword>
<dbReference type="GO" id="GO:0000149">
    <property type="term" value="F:SNARE binding"/>
    <property type="evidence" value="ECO:0007669"/>
    <property type="project" value="TreeGrafter"/>
</dbReference>
<reference evidence="4" key="1">
    <citation type="submission" date="2016-09" db="EMBL/GenBank/DDBJ databases">
        <authorList>
            <person name="Hebert L."/>
            <person name="Moumen B."/>
        </authorList>
    </citation>
    <scope>NUCLEOTIDE SEQUENCE [LARGE SCALE GENOMIC DNA]</scope>
    <source>
        <strain evidence="4">OVI</strain>
    </source>
</reference>
<dbReference type="GeneID" id="92374020"/>
<proteinExistence type="inferred from homology"/>
<dbReference type="GO" id="GO:0012505">
    <property type="term" value="C:endomembrane system"/>
    <property type="evidence" value="ECO:0007669"/>
    <property type="project" value="TreeGrafter"/>
</dbReference>
<protein>
    <submittedName>
        <fullName evidence="4">QA-SNARE protein putative</fullName>
    </submittedName>
</protein>
<dbReference type="GO" id="GO:0031201">
    <property type="term" value="C:SNARE complex"/>
    <property type="evidence" value="ECO:0007669"/>
    <property type="project" value="TreeGrafter"/>
</dbReference>
<dbReference type="InterPro" id="IPR045242">
    <property type="entry name" value="Syntaxin"/>
</dbReference>
<evidence type="ECO:0000256" key="2">
    <source>
        <dbReference type="SAM" id="Phobius"/>
    </source>
</evidence>
<evidence type="ECO:0000313" key="5">
    <source>
        <dbReference type="Proteomes" id="UP000195570"/>
    </source>
</evidence>
<keyword evidence="2" id="KW-1133">Transmembrane helix</keyword>